<name>A0ABS8HVN2_9FIRM</name>
<feature type="transmembrane region" description="Helical" evidence="10">
    <location>
        <begin position="365"/>
        <end position="386"/>
    </location>
</feature>
<reference evidence="11" key="1">
    <citation type="submission" date="2021-11" db="EMBL/GenBank/DDBJ databases">
        <title>Description of a new species Pelosinus isolated from the bottom sediments of Lake Baikal.</title>
        <authorList>
            <person name="Zakharyuk A."/>
        </authorList>
    </citation>
    <scope>NUCLEOTIDE SEQUENCE</scope>
    <source>
        <strain evidence="11">Bkl1</strain>
    </source>
</reference>
<keyword evidence="9" id="KW-0046">Antibiotic resistance</keyword>
<evidence type="ECO:0000313" key="11">
    <source>
        <dbReference type="EMBL" id="MCC5466574.1"/>
    </source>
</evidence>
<accession>A0ABS8HVN2</accession>
<comment type="subcellular location">
    <subcellularLocation>
        <location evidence="1">Cell membrane</location>
        <topology evidence="1">Multi-pass membrane protein</topology>
    </subcellularLocation>
</comment>
<comment type="caution">
    <text evidence="11">The sequence shown here is derived from an EMBL/GenBank/DDBJ whole genome shotgun (WGS) entry which is preliminary data.</text>
</comment>
<dbReference type="NCBIfam" id="TIGR00797">
    <property type="entry name" value="matE"/>
    <property type="match status" value="1"/>
</dbReference>
<sequence length="452" mass="49357">MTEFGGTMDRAHSLGEEKISTLLWRFSLPAITGMVVNAFYNVIDSIFVGRGVGEIGLTAVTIAFPIMIVLMGFGMLVGVGAAAVVSLRMGEKKQQQAEKILGNAFTLSMILSVAFTGSVLLFLDPILMMLGAEPDVLPYAREFTRIIVLGSPFMYIGFGLNNIVRAEGNPQMAMSTTLISAGLNIVLNPLFIFTFHLGIGGSALATVLSQGVSAIWVLVYFLRGKSVLRLRKKNFPLDKRIVRSIFEIGMSPFLMQIASSLTTVLFNYTLLRYSGELAVASIGIINRMGMLMLMPIFGISQGLQPIIGYNYGAGNYDRVMKALKIAIGVATLFSTVGFLLIQIFDKQIIMLFNDNPELILLGSEAMRINLFMLPVIGFQIIGANYFQAVGKASYAIVLSMSRQLIILIPLILLLPRLLGLHGVWLASPIADFSAALLTGIFLFRELRKLSQK</sequence>
<dbReference type="PIRSF" id="PIRSF006603">
    <property type="entry name" value="DinF"/>
    <property type="match status" value="1"/>
</dbReference>
<gene>
    <name evidence="11" type="ORF">LMF89_14590</name>
</gene>
<evidence type="ECO:0000256" key="5">
    <source>
        <dbReference type="ARBA" id="ARBA00022475"/>
    </source>
</evidence>
<evidence type="ECO:0000256" key="10">
    <source>
        <dbReference type="SAM" id="Phobius"/>
    </source>
</evidence>
<feature type="transmembrane region" description="Helical" evidence="10">
    <location>
        <begin position="100"/>
        <end position="123"/>
    </location>
</feature>
<feature type="transmembrane region" description="Helical" evidence="10">
    <location>
        <begin position="55"/>
        <end position="88"/>
    </location>
</feature>
<dbReference type="InterPro" id="IPR051327">
    <property type="entry name" value="MATE_MepA_subfamily"/>
</dbReference>
<dbReference type="PANTHER" id="PTHR43823">
    <property type="entry name" value="SPORULATION PROTEIN YKVU"/>
    <property type="match status" value="1"/>
</dbReference>
<keyword evidence="6 10" id="KW-0812">Transmembrane</keyword>
<feature type="transmembrane region" description="Helical" evidence="10">
    <location>
        <begin position="176"/>
        <end position="197"/>
    </location>
</feature>
<feature type="transmembrane region" description="Helical" evidence="10">
    <location>
        <begin position="325"/>
        <end position="345"/>
    </location>
</feature>
<feature type="transmembrane region" description="Helical" evidence="10">
    <location>
        <begin position="420"/>
        <end position="443"/>
    </location>
</feature>
<dbReference type="RefSeq" id="WP_229535707.1">
    <property type="nucleotide sequence ID" value="NZ_JAJHJB010000020.1"/>
</dbReference>
<evidence type="ECO:0000256" key="7">
    <source>
        <dbReference type="ARBA" id="ARBA00022989"/>
    </source>
</evidence>
<evidence type="ECO:0000256" key="1">
    <source>
        <dbReference type="ARBA" id="ARBA00004651"/>
    </source>
</evidence>
<evidence type="ECO:0000256" key="9">
    <source>
        <dbReference type="ARBA" id="ARBA00023251"/>
    </source>
</evidence>
<evidence type="ECO:0000256" key="6">
    <source>
        <dbReference type="ARBA" id="ARBA00022692"/>
    </source>
</evidence>
<keyword evidence="7 10" id="KW-1133">Transmembrane helix</keyword>
<keyword evidence="4" id="KW-0813">Transport</keyword>
<dbReference type="PANTHER" id="PTHR43823:SF3">
    <property type="entry name" value="MULTIDRUG EXPORT PROTEIN MEPA"/>
    <property type="match status" value="1"/>
</dbReference>
<feature type="transmembrane region" description="Helical" evidence="10">
    <location>
        <begin position="203"/>
        <end position="223"/>
    </location>
</feature>
<protein>
    <recommendedName>
        <fullName evidence="3">Multidrug export protein MepA</fullName>
    </recommendedName>
</protein>
<evidence type="ECO:0000256" key="3">
    <source>
        <dbReference type="ARBA" id="ARBA00022106"/>
    </source>
</evidence>
<feature type="transmembrane region" description="Helical" evidence="10">
    <location>
        <begin position="143"/>
        <end position="164"/>
    </location>
</feature>
<evidence type="ECO:0000313" key="12">
    <source>
        <dbReference type="Proteomes" id="UP001165492"/>
    </source>
</evidence>
<keyword evidence="5" id="KW-1003">Cell membrane</keyword>
<feature type="transmembrane region" description="Helical" evidence="10">
    <location>
        <begin position="393"/>
        <end position="414"/>
    </location>
</feature>
<dbReference type="Pfam" id="PF01554">
    <property type="entry name" value="MatE"/>
    <property type="match status" value="2"/>
</dbReference>
<evidence type="ECO:0000256" key="2">
    <source>
        <dbReference type="ARBA" id="ARBA00008417"/>
    </source>
</evidence>
<dbReference type="InterPro" id="IPR048279">
    <property type="entry name" value="MdtK-like"/>
</dbReference>
<keyword evidence="8 10" id="KW-0472">Membrane</keyword>
<dbReference type="InterPro" id="IPR045070">
    <property type="entry name" value="MATE_MepA-like"/>
</dbReference>
<dbReference type="Proteomes" id="UP001165492">
    <property type="component" value="Unassembled WGS sequence"/>
</dbReference>
<evidence type="ECO:0000256" key="4">
    <source>
        <dbReference type="ARBA" id="ARBA00022448"/>
    </source>
</evidence>
<keyword evidence="12" id="KW-1185">Reference proteome</keyword>
<evidence type="ECO:0000256" key="8">
    <source>
        <dbReference type="ARBA" id="ARBA00023136"/>
    </source>
</evidence>
<feature type="transmembrane region" description="Helical" evidence="10">
    <location>
        <begin position="22"/>
        <end position="43"/>
    </location>
</feature>
<feature type="transmembrane region" description="Helical" evidence="10">
    <location>
        <begin position="244"/>
        <end position="266"/>
    </location>
</feature>
<dbReference type="CDD" id="cd13143">
    <property type="entry name" value="MATE_MepA_like"/>
    <property type="match status" value="1"/>
</dbReference>
<dbReference type="InterPro" id="IPR002528">
    <property type="entry name" value="MATE_fam"/>
</dbReference>
<comment type="similarity">
    <text evidence="2">Belongs to the multi antimicrobial extrusion (MATE) (TC 2.A.66.1) family. MepA subfamily.</text>
</comment>
<organism evidence="11 12">
    <name type="scientific">Pelosinus baikalensis</name>
    <dbReference type="NCBI Taxonomy" id="2892015"/>
    <lineage>
        <taxon>Bacteria</taxon>
        <taxon>Bacillati</taxon>
        <taxon>Bacillota</taxon>
        <taxon>Negativicutes</taxon>
        <taxon>Selenomonadales</taxon>
        <taxon>Sporomusaceae</taxon>
        <taxon>Pelosinus</taxon>
    </lineage>
</organism>
<proteinExistence type="inferred from homology"/>
<dbReference type="EMBL" id="JAJHJB010000020">
    <property type="protein sequence ID" value="MCC5466574.1"/>
    <property type="molecule type" value="Genomic_DNA"/>
</dbReference>